<feature type="region of interest" description="Disordered" evidence="1">
    <location>
        <begin position="25"/>
        <end position="54"/>
    </location>
</feature>
<evidence type="ECO:0000256" key="2">
    <source>
        <dbReference type="SAM" id="SignalP"/>
    </source>
</evidence>
<evidence type="ECO:0000313" key="3">
    <source>
        <dbReference type="EMBL" id="SJZ41775.1"/>
    </source>
</evidence>
<dbReference type="STRING" id="263852.SAMN02745116_00254"/>
<evidence type="ECO:0000313" key="4">
    <source>
        <dbReference type="Proteomes" id="UP000190328"/>
    </source>
</evidence>
<dbReference type="Proteomes" id="UP000190328">
    <property type="component" value="Unassembled WGS sequence"/>
</dbReference>
<accession>A0A1T4KHB8</accession>
<dbReference type="PROSITE" id="PS51257">
    <property type="entry name" value="PROKAR_LIPOPROTEIN"/>
    <property type="match status" value="1"/>
</dbReference>
<keyword evidence="4" id="KW-1185">Reference proteome</keyword>
<feature type="region of interest" description="Disordered" evidence="1">
    <location>
        <begin position="185"/>
        <end position="207"/>
    </location>
</feature>
<sequence>MKKAKFATLAATLLVAGGILTACGSDKKETESSSSEASSSKTEESSKSDAFTGATKGTDDFATLQKGFAANGAWLNAISKDIDASGETLTIDGEFEGDGKVARELAMYESDPKTHLPVKTFTLTVAKVEVNSPNFSLAQGTVKGDVYVNAEGFHFEGAAKLEGNLIFKTADLKTAFEKLAKQPTDEAAAQKEQENQGIVSGEIKVAE</sequence>
<feature type="compositionally biased region" description="Basic and acidic residues" evidence="1">
    <location>
        <begin position="185"/>
        <end position="194"/>
    </location>
</feature>
<evidence type="ECO:0008006" key="5">
    <source>
        <dbReference type="Google" id="ProtNLM"/>
    </source>
</evidence>
<reference evidence="4" key="1">
    <citation type="submission" date="2017-02" db="EMBL/GenBank/DDBJ databases">
        <authorList>
            <person name="Varghese N."/>
            <person name="Submissions S."/>
        </authorList>
    </citation>
    <scope>NUCLEOTIDE SEQUENCE [LARGE SCALE GENOMIC DNA]</scope>
    <source>
        <strain evidence="4">ATCC BAA-1030</strain>
    </source>
</reference>
<dbReference type="AlphaFoldDB" id="A0A1T4KHB8"/>
<dbReference type="RefSeq" id="WP_234984593.1">
    <property type="nucleotide sequence ID" value="NZ_FUXI01000002.1"/>
</dbReference>
<feature type="chain" id="PRO_5038333178" description="Polymer-forming protein" evidence="2">
    <location>
        <begin position="23"/>
        <end position="207"/>
    </location>
</feature>
<name>A0A1T4KHB8_9ENTE</name>
<proteinExistence type="predicted"/>
<protein>
    <recommendedName>
        <fullName evidence="5">Polymer-forming protein</fullName>
    </recommendedName>
</protein>
<feature type="signal peptide" evidence="2">
    <location>
        <begin position="1"/>
        <end position="22"/>
    </location>
</feature>
<evidence type="ECO:0000256" key="1">
    <source>
        <dbReference type="SAM" id="MobiDB-lite"/>
    </source>
</evidence>
<organism evidence="3 4">
    <name type="scientific">Pilibacter termitis</name>
    <dbReference type="NCBI Taxonomy" id="263852"/>
    <lineage>
        <taxon>Bacteria</taxon>
        <taxon>Bacillati</taxon>
        <taxon>Bacillota</taxon>
        <taxon>Bacilli</taxon>
        <taxon>Lactobacillales</taxon>
        <taxon>Enterococcaceae</taxon>
        <taxon>Pilibacter</taxon>
    </lineage>
</organism>
<keyword evidence="2" id="KW-0732">Signal</keyword>
<gene>
    <name evidence="3" type="ORF">SAMN02745116_00254</name>
</gene>
<dbReference type="EMBL" id="FUXI01000002">
    <property type="protein sequence ID" value="SJZ41775.1"/>
    <property type="molecule type" value="Genomic_DNA"/>
</dbReference>